<organism evidence="1 2">
    <name type="scientific">Fusarium austroafricanum</name>
    <dbReference type="NCBI Taxonomy" id="2364996"/>
    <lineage>
        <taxon>Eukaryota</taxon>
        <taxon>Fungi</taxon>
        <taxon>Dikarya</taxon>
        <taxon>Ascomycota</taxon>
        <taxon>Pezizomycotina</taxon>
        <taxon>Sordariomycetes</taxon>
        <taxon>Hypocreomycetidae</taxon>
        <taxon>Hypocreales</taxon>
        <taxon>Nectriaceae</taxon>
        <taxon>Fusarium</taxon>
        <taxon>Fusarium concolor species complex</taxon>
    </lineage>
</organism>
<sequence>MVSKSNSSPEPSTWEPVRMTRPDTFLMDLSHEEDAKSNGRFISILENCDLNTRCVSVSENSFVWSAIHAYRHNLTLVVRPDEVWLAILAQLGPCLIKYSKSAEMQSSGYDIPMITLEEIRDARIRAREMKYHVERKLLRPDVKDVLIPRFSKTTYVDITAAAVLLLGNPCEKDQRNVDFKYENSGKMPYIKSVDVQGTEADWAVMITRLSKIQRWDKGTELAEFASRLIPIIQRISVSLKRPHSAQASEFWGSMVKKDWGSTSNTITGWLSAFCFWDSNGDATDPDNKAVEVDGVLCWRVKYKRIPLGFASMPIKLIDQGCLSNCTMIGGMTSIWSSKWESSGAEDDPGSDTVDPIPAWILYWNNKNGTAEQEQPDRSRRES</sequence>
<dbReference type="PANTHER" id="PTHR31252">
    <property type="entry name" value="DUF4419 DOMAIN-CONTAINING PROTEIN"/>
    <property type="match status" value="1"/>
</dbReference>
<name>A0A8H4JIL3_9HYPO</name>
<evidence type="ECO:0000313" key="1">
    <source>
        <dbReference type="EMBL" id="KAF4430536.1"/>
    </source>
</evidence>
<dbReference type="Proteomes" id="UP000605986">
    <property type="component" value="Unassembled WGS sequence"/>
</dbReference>
<comment type="caution">
    <text evidence="1">The sequence shown here is derived from an EMBL/GenBank/DDBJ whole genome shotgun (WGS) entry which is preliminary data.</text>
</comment>
<evidence type="ECO:0000313" key="2">
    <source>
        <dbReference type="Proteomes" id="UP000605986"/>
    </source>
</evidence>
<dbReference type="AlphaFoldDB" id="A0A8H4JIL3"/>
<keyword evidence="2" id="KW-1185">Reference proteome</keyword>
<proteinExistence type="predicted"/>
<dbReference type="InterPro" id="IPR025533">
    <property type="entry name" value="DUF4419"/>
</dbReference>
<reference evidence="1" key="1">
    <citation type="submission" date="2020-01" db="EMBL/GenBank/DDBJ databases">
        <title>Identification and distribution of gene clusters putatively required for synthesis of sphingolipid metabolism inhibitors in phylogenetically diverse species of the filamentous fungus Fusarium.</title>
        <authorList>
            <person name="Kim H.-S."/>
            <person name="Busman M."/>
            <person name="Brown D.W."/>
            <person name="Divon H."/>
            <person name="Uhlig S."/>
            <person name="Proctor R.H."/>
        </authorList>
    </citation>
    <scope>NUCLEOTIDE SEQUENCE</scope>
    <source>
        <strain evidence="1">NRRL 53441</strain>
    </source>
</reference>
<dbReference type="EMBL" id="JAADJG010000983">
    <property type="protein sequence ID" value="KAF4430536.1"/>
    <property type="molecule type" value="Genomic_DNA"/>
</dbReference>
<accession>A0A8H4JIL3</accession>
<gene>
    <name evidence="1" type="ORF">F53441_13940</name>
</gene>
<dbReference type="PANTHER" id="PTHR31252:SF11">
    <property type="entry name" value="DUF4419 DOMAIN-CONTAINING PROTEIN"/>
    <property type="match status" value="1"/>
</dbReference>
<dbReference type="Pfam" id="PF14388">
    <property type="entry name" value="DUF4419"/>
    <property type="match status" value="1"/>
</dbReference>
<protein>
    <submittedName>
        <fullName evidence="1">Uncharacterized protein</fullName>
    </submittedName>
</protein>
<dbReference type="OrthoDB" id="9978173at2759"/>